<dbReference type="PRINTS" id="PR00113">
    <property type="entry name" value="ALKPHPHTASE"/>
</dbReference>
<dbReference type="EMBL" id="JBHUIT010000017">
    <property type="protein sequence ID" value="MFD2257152.1"/>
    <property type="molecule type" value="Genomic_DNA"/>
</dbReference>
<dbReference type="Gene3D" id="1.10.60.40">
    <property type="match status" value="1"/>
</dbReference>
<evidence type="ECO:0000256" key="2">
    <source>
        <dbReference type="RuleBase" id="RU003946"/>
    </source>
</evidence>
<dbReference type="PROSITE" id="PS51318">
    <property type="entry name" value="TAT"/>
    <property type="match status" value="1"/>
</dbReference>
<proteinExistence type="inferred from homology"/>
<dbReference type="RefSeq" id="WP_386820438.1">
    <property type="nucleotide sequence ID" value="NZ_JBHUIT010000017.1"/>
</dbReference>
<comment type="caution">
    <text evidence="3">The sequence shown here is derived from an EMBL/GenBank/DDBJ whole genome shotgun (WGS) entry which is preliminary data.</text>
</comment>
<keyword evidence="1" id="KW-0597">Phosphoprotein</keyword>
<protein>
    <submittedName>
        <fullName evidence="3">Alkaline phosphatase</fullName>
    </submittedName>
</protein>
<dbReference type="Gene3D" id="3.40.720.10">
    <property type="entry name" value="Alkaline Phosphatase, subunit A"/>
    <property type="match status" value="1"/>
</dbReference>
<dbReference type="InterPro" id="IPR006311">
    <property type="entry name" value="TAT_signal"/>
</dbReference>
<accession>A0ABW5D7Y2</accession>
<sequence length="468" mass="50935">MSDSRMGRRDWMKLGGLGGAAAMLASCSQQKKTPGAAGEVNGIIFMVADGMSHGVLTMAENFSKIVHQRETRWWQLIADSSAVRGLMETSSANSFVTDSAAASSAWGGGSKVNNRSINVRPDGTEAEPILRFLKQRGRRTGLVTTATITHATPAGFGAVSEKRDDEHLIAPQYAGVVDILLGGGRRFFDPGKRIDSRDARSVFIKNGYEYIEDRETLLKSKSRKVLGLFSDGHLPFEVDRLNDAALGQTTPSLSEMSEFALNDFLYGNEKFLLQIEGGRVDHGAHSNDAAGLLWDQLAFDDALAKVLEMIDGRDDILVVVTSDHGNANPGLNGTGKEYGNSNDAFKGITRMTSSYERMLGEWNQAKEVSPEFLTDLVQRKLAFKLKPEEAAALFASLTEKPFIEWSNQLHNAHGLLGQFAGNHTGIGWTGTSHTSDPTMISAIGPQAERFSGIVPNHEVHRHFVELLG</sequence>
<keyword evidence="4" id="KW-1185">Reference proteome</keyword>
<evidence type="ECO:0000313" key="4">
    <source>
        <dbReference type="Proteomes" id="UP001597375"/>
    </source>
</evidence>
<dbReference type="PANTHER" id="PTHR11596:SF5">
    <property type="entry name" value="ALKALINE PHOSPHATASE"/>
    <property type="match status" value="1"/>
</dbReference>
<dbReference type="PANTHER" id="PTHR11596">
    <property type="entry name" value="ALKALINE PHOSPHATASE"/>
    <property type="match status" value="1"/>
</dbReference>
<dbReference type="Proteomes" id="UP001597375">
    <property type="component" value="Unassembled WGS sequence"/>
</dbReference>
<dbReference type="SMART" id="SM00098">
    <property type="entry name" value="alkPPc"/>
    <property type="match status" value="1"/>
</dbReference>
<dbReference type="SUPFAM" id="SSF53649">
    <property type="entry name" value="Alkaline phosphatase-like"/>
    <property type="match status" value="1"/>
</dbReference>
<evidence type="ECO:0000313" key="3">
    <source>
        <dbReference type="EMBL" id="MFD2257152.1"/>
    </source>
</evidence>
<reference evidence="4" key="1">
    <citation type="journal article" date="2019" name="Int. J. Syst. Evol. Microbiol.">
        <title>The Global Catalogue of Microorganisms (GCM) 10K type strain sequencing project: providing services to taxonomists for standard genome sequencing and annotation.</title>
        <authorList>
            <consortium name="The Broad Institute Genomics Platform"/>
            <consortium name="The Broad Institute Genome Sequencing Center for Infectious Disease"/>
            <person name="Wu L."/>
            <person name="Ma J."/>
        </authorList>
    </citation>
    <scope>NUCLEOTIDE SEQUENCE [LARGE SCALE GENOMIC DNA]</scope>
    <source>
        <strain evidence="4">CGMCC 4.7106</strain>
    </source>
</reference>
<name>A0ABW5D7Y2_9BACT</name>
<evidence type="ECO:0000256" key="1">
    <source>
        <dbReference type="ARBA" id="ARBA00022553"/>
    </source>
</evidence>
<dbReference type="InterPro" id="IPR001952">
    <property type="entry name" value="Alkaline_phosphatase"/>
</dbReference>
<dbReference type="PROSITE" id="PS51257">
    <property type="entry name" value="PROKAR_LIPOPROTEIN"/>
    <property type="match status" value="1"/>
</dbReference>
<gene>
    <name evidence="3" type="ORF">ACFSSA_10720</name>
</gene>
<dbReference type="CDD" id="cd16012">
    <property type="entry name" value="ALP"/>
    <property type="match status" value="1"/>
</dbReference>
<dbReference type="Pfam" id="PF00245">
    <property type="entry name" value="Alk_phosphatase"/>
    <property type="match status" value="1"/>
</dbReference>
<organism evidence="3 4">
    <name type="scientific">Luteolibacter algae</name>
    <dbReference type="NCBI Taxonomy" id="454151"/>
    <lineage>
        <taxon>Bacteria</taxon>
        <taxon>Pseudomonadati</taxon>
        <taxon>Verrucomicrobiota</taxon>
        <taxon>Verrucomicrobiia</taxon>
        <taxon>Verrucomicrobiales</taxon>
        <taxon>Verrucomicrobiaceae</taxon>
        <taxon>Luteolibacter</taxon>
    </lineage>
</organism>
<comment type="similarity">
    <text evidence="2">Belongs to the alkaline phosphatase family.</text>
</comment>
<dbReference type="InterPro" id="IPR017850">
    <property type="entry name" value="Alkaline_phosphatase_core_sf"/>
</dbReference>